<sequence>MKRPRNSGNIVLLVTAIALFTLASVQAVLNVIRGAYELNTDSPPNLKLINQIVAGSFTMYVVSNIIADGLLIYRCYVIWSNNVLVTILPILMLIASTVLGLISTFDFSLSSDPCFGVSLATNVLVTVLTAGRIWWISYYSRAYLKTAATRRYVSAMVILVESGILYSANLLAVLIVCRIPSVSYYSDVLLQMQYQIMGIAPTLIIVRAGLQVKGEEWARKTPFFGEMSASASDIEEGSLEI</sequence>
<keyword evidence="1" id="KW-0812">Transmembrane</keyword>
<protein>
    <submittedName>
        <fullName evidence="3">Uncharacterized protein</fullName>
    </submittedName>
</protein>
<reference evidence="3" key="1">
    <citation type="submission" date="2020-05" db="EMBL/GenBank/DDBJ databases">
        <title>Mycena genomes resolve the evolution of fungal bioluminescence.</title>
        <authorList>
            <person name="Tsai I.J."/>
        </authorList>
    </citation>
    <scope>NUCLEOTIDE SEQUENCE</scope>
    <source>
        <strain evidence="3">160909Yilan</strain>
    </source>
</reference>
<feature type="transmembrane region" description="Helical" evidence="1">
    <location>
        <begin position="156"/>
        <end position="181"/>
    </location>
</feature>
<evidence type="ECO:0000256" key="1">
    <source>
        <dbReference type="SAM" id="Phobius"/>
    </source>
</evidence>
<gene>
    <name evidence="3" type="ORF">MSAN_01640400</name>
</gene>
<dbReference type="AlphaFoldDB" id="A0A8H6Y1P5"/>
<name>A0A8H6Y1P5_9AGAR</name>
<keyword evidence="4" id="KW-1185">Reference proteome</keyword>
<feature type="signal peptide" evidence="2">
    <location>
        <begin position="1"/>
        <end position="27"/>
    </location>
</feature>
<feature type="transmembrane region" description="Helical" evidence="1">
    <location>
        <begin position="193"/>
        <end position="210"/>
    </location>
</feature>
<feature type="transmembrane region" description="Helical" evidence="1">
    <location>
        <begin position="115"/>
        <end position="135"/>
    </location>
</feature>
<keyword evidence="1" id="KW-0472">Membrane</keyword>
<keyword evidence="1" id="KW-1133">Transmembrane helix</keyword>
<organism evidence="3 4">
    <name type="scientific">Mycena sanguinolenta</name>
    <dbReference type="NCBI Taxonomy" id="230812"/>
    <lineage>
        <taxon>Eukaryota</taxon>
        <taxon>Fungi</taxon>
        <taxon>Dikarya</taxon>
        <taxon>Basidiomycota</taxon>
        <taxon>Agaricomycotina</taxon>
        <taxon>Agaricomycetes</taxon>
        <taxon>Agaricomycetidae</taxon>
        <taxon>Agaricales</taxon>
        <taxon>Marasmiineae</taxon>
        <taxon>Mycenaceae</taxon>
        <taxon>Mycena</taxon>
    </lineage>
</organism>
<proteinExistence type="predicted"/>
<comment type="caution">
    <text evidence="3">The sequence shown here is derived from an EMBL/GenBank/DDBJ whole genome shotgun (WGS) entry which is preliminary data.</text>
</comment>
<feature type="transmembrane region" description="Helical" evidence="1">
    <location>
        <begin position="51"/>
        <end position="71"/>
    </location>
</feature>
<accession>A0A8H6Y1P5</accession>
<dbReference type="EMBL" id="JACAZH010000014">
    <property type="protein sequence ID" value="KAF7350789.1"/>
    <property type="molecule type" value="Genomic_DNA"/>
</dbReference>
<evidence type="ECO:0000313" key="3">
    <source>
        <dbReference type="EMBL" id="KAF7350789.1"/>
    </source>
</evidence>
<keyword evidence="2" id="KW-0732">Signal</keyword>
<feature type="transmembrane region" description="Helical" evidence="1">
    <location>
        <begin position="83"/>
        <end position="103"/>
    </location>
</feature>
<dbReference type="OrthoDB" id="3226582at2759"/>
<dbReference type="Proteomes" id="UP000623467">
    <property type="component" value="Unassembled WGS sequence"/>
</dbReference>
<feature type="chain" id="PRO_5034308368" evidence="2">
    <location>
        <begin position="28"/>
        <end position="241"/>
    </location>
</feature>
<evidence type="ECO:0000313" key="4">
    <source>
        <dbReference type="Proteomes" id="UP000623467"/>
    </source>
</evidence>
<evidence type="ECO:0000256" key="2">
    <source>
        <dbReference type="SAM" id="SignalP"/>
    </source>
</evidence>